<dbReference type="Proteomes" id="UP000184488">
    <property type="component" value="Unassembled WGS sequence"/>
</dbReference>
<keyword evidence="1" id="KW-0175">Coiled coil</keyword>
<dbReference type="Pfam" id="PF14257">
    <property type="entry name" value="DUF4349"/>
    <property type="match status" value="1"/>
</dbReference>
<dbReference type="AlphaFoldDB" id="A0A1M6AX20"/>
<feature type="domain" description="DUF4349" evidence="3">
    <location>
        <begin position="59"/>
        <end position="262"/>
    </location>
</feature>
<gene>
    <name evidence="4" type="ORF">SAMN05444363_0437</name>
</gene>
<dbReference type="InterPro" id="IPR025645">
    <property type="entry name" value="DUF4349"/>
</dbReference>
<name>A0A1M6AX20_9FLAO</name>
<dbReference type="EMBL" id="FQZI01000001">
    <property type="protein sequence ID" value="SHI40763.1"/>
    <property type="molecule type" value="Genomic_DNA"/>
</dbReference>
<proteinExistence type="predicted"/>
<evidence type="ECO:0000256" key="1">
    <source>
        <dbReference type="SAM" id="Coils"/>
    </source>
</evidence>
<keyword evidence="5" id="KW-1185">Reference proteome</keyword>
<keyword evidence="2" id="KW-1133">Transmembrane helix</keyword>
<evidence type="ECO:0000259" key="3">
    <source>
        <dbReference type="Pfam" id="PF14257"/>
    </source>
</evidence>
<accession>A0A1M6AX20</accession>
<dbReference type="PROSITE" id="PS51257">
    <property type="entry name" value="PROKAR_LIPOPROTEIN"/>
    <property type="match status" value="1"/>
</dbReference>
<protein>
    <recommendedName>
        <fullName evidence="3">DUF4349 domain-containing protein</fullName>
    </recommendedName>
</protein>
<evidence type="ECO:0000313" key="5">
    <source>
        <dbReference type="Proteomes" id="UP000184488"/>
    </source>
</evidence>
<feature type="transmembrane region" description="Helical" evidence="2">
    <location>
        <begin position="243"/>
        <end position="264"/>
    </location>
</feature>
<dbReference type="OrthoDB" id="5381491at2"/>
<dbReference type="STRING" id="415425.SAMN05444363_0437"/>
<sequence length="273" mass="31204">MRTPFILLFAASLFISCKDVDATADYKADAIMMPELKAKSVSSNNYEAAEANPTQSETKIIKTADLRFQSSDLDTSYENLKTGITKYKAIIQNDESGKTDESVYRNLTIRIPSQNFDSFISDISKGVQHFDRKEISQQDVTEEYVDTESRMKSKKKLEERYLQLLSKASKVSEMLEIEKKLAEIREEIEAKEGQLKYMQNRVSMSTVNIQMYTYNASESGATVSYGGKIWNSIKEGFNGLSNFMLSIISIWSFILIFVGVFIFLKRRFFKKKG</sequence>
<keyword evidence="2" id="KW-0472">Membrane</keyword>
<organism evidence="4 5">
    <name type="scientific">Flavobacterium terrae</name>
    <dbReference type="NCBI Taxonomy" id="415425"/>
    <lineage>
        <taxon>Bacteria</taxon>
        <taxon>Pseudomonadati</taxon>
        <taxon>Bacteroidota</taxon>
        <taxon>Flavobacteriia</taxon>
        <taxon>Flavobacteriales</taxon>
        <taxon>Flavobacteriaceae</taxon>
        <taxon>Flavobacterium</taxon>
    </lineage>
</organism>
<feature type="coiled-coil region" evidence="1">
    <location>
        <begin position="167"/>
        <end position="201"/>
    </location>
</feature>
<dbReference type="RefSeq" id="WP_073308148.1">
    <property type="nucleotide sequence ID" value="NZ_FQZI01000001.1"/>
</dbReference>
<reference evidence="5" key="1">
    <citation type="submission" date="2016-11" db="EMBL/GenBank/DDBJ databases">
        <authorList>
            <person name="Varghese N."/>
            <person name="Submissions S."/>
        </authorList>
    </citation>
    <scope>NUCLEOTIDE SEQUENCE [LARGE SCALE GENOMIC DNA]</scope>
    <source>
        <strain evidence="5">DSM 18829</strain>
    </source>
</reference>
<keyword evidence="2" id="KW-0812">Transmembrane</keyword>
<evidence type="ECO:0000313" key="4">
    <source>
        <dbReference type="EMBL" id="SHI40763.1"/>
    </source>
</evidence>
<evidence type="ECO:0000256" key="2">
    <source>
        <dbReference type="SAM" id="Phobius"/>
    </source>
</evidence>